<evidence type="ECO:0000313" key="3">
    <source>
        <dbReference type="Proteomes" id="UP000546464"/>
    </source>
</evidence>
<feature type="transmembrane region" description="Helical" evidence="1">
    <location>
        <begin position="7"/>
        <end position="26"/>
    </location>
</feature>
<reference evidence="2 3" key="1">
    <citation type="submission" date="2020-07" db="EMBL/GenBank/DDBJ databases">
        <authorList>
            <person name="Feng X."/>
        </authorList>
    </citation>
    <scope>NUCLEOTIDE SEQUENCE [LARGE SCALE GENOMIC DNA]</scope>
    <source>
        <strain evidence="2 3">JCM31066</strain>
    </source>
</reference>
<keyword evidence="1" id="KW-0472">Membrane</keyword>
<dbReference type="RefSeq" id="WP_185676738.1">
    <property type="nucleotide sequence ID" value="NZ_JACHVB010000052.1"/>
</dbReference>
<evidence type="ECO:0000256" key="1">
    <source>
        <dbReference type="SAM" id="Phobius"/>
    </source>
</evidence>
<sequence length="251" mass="27563">MQAIRDFLDYIGECILVFLRSIYYLPTVPRQFDRVIFHCYHIGYRTMPMVLIMTFFLGAVLALQTGYSLQDIPGMNVYQGSISGQGMSRELAPLITALLLAGRVGSSTTAEIASMKVYHEVDALRTMNIPPERLLVMPRLVAIILMMPIMVGMGIFVGWYGGALAASKVPFINLSTEMYWANLKDVVGFQDIIDGQIKGMVFGVAVILVACTSGLRTKGGPREIGMSVTSAVVASMVIILCLDFVLTLMLM</sequence>
<name>A0A842HJZ2_9BACT</name>
<proteinExistence type="predicted"/>
<keyword evidence="1" id="KW-0812">Transmembrane</keyword>
<keyword evidence="3" id="KW-1185">Reference proteome</keyword>
<dbReference type="PANTHER" id="PTHR30188">
    <property type="entry name" value="ABC TRANSPORTER PERMEASE PROTEIN-RELATED"/>
    <property type="match status" value="1"/>
</dbReference>
<organism evidence="2 3">
    <name type="scientific">Ruficoccus amylovorans</name>
    <dbReference type="NCBI Taxonomy" id="1804625"/>
    <lineage>
        <taxon>Bacteria</taxon>
        <taxon>Pseudomonadati</taxon>
        <taxon>Verrucomicrobiota</taxon>
        <taxon>Opitutia</taxon>
        <taxon>Puniceicoccales</taxon>
        <taxon>Cerasicoccaceae</taxon>
        <taxon>Ruficoccus</taxon>
    </lineage>
</organism>
<evidence type="ECO:0000313" key="2">
    <source>
        <dbReference type="EMBL" id="MBC2595807.1"/>
    </source>
</evidence>
<dbReference type="Pfam" id="PF02405">
    <property type="entry name" value="MlaE"/>
    <property type="match status" value="1"/>
</dbReference>
<protein>
    <submittedName>
        <fullName evidence="2">ABC transporter permease</fullName>
    </submittedName>
</protein>
<dbReference type="Proteomes" id="UP000546464">
    <property type="component" value="Unassembled WGS sequence"/>
</dbReference>
<comment type="caution">
    <text evidence="2">The sequence shown here is derived from an EMBL/GenBank/DDBJ whole genome shotgun (WGS) entry which is preliminary data.</text>
</comment>
<feature type="transmembrane region" description="Helical" evidence="1">
    <location>
        <begin position="197"/>
        <end position="215"/>
    </location>
</feature>
<dbReference type="GO" id="GO:0043190">
    <property type="term" value="C:ATP-binding cassette (ABC) transporter complex"/>
    <property type="evidence" value="ECO:0007669"/>
    <property type="project" value="InterPro"/>
</dbReference>
<gene>
    <name evidence="2" type="ORF">H5P28_16190</name>
</gene>
<keyword evidence="1" id="KW-1133">Transmembrane helix</keyword>
<feature type="transmembrane region" description="Helical" evidence="1">
    <location>
        <begin position="140"/>
        <end position="161"/>
    </location>
</feature>
<dbReference type="EMBL" id="JACHVB010000052">
    <property type="protein sequence ID" value="MBC2595807.1"/>
    <property type="molecule type" value="Genomic_DNA"/>
</dbReference>
<accession>A0A842HJZ2</accession>
<dbReference type="InterPro" id="IPR030802">
    <property type="entry name" value="Permease_MalE"/>
</dbReference>
<dbReference type="AlphaFoldDB" id="A0A842HJZ2"/>
<feature type="transmembrane region" description="Helical" evidence="1">
    <location>
        <begin position="227"/>
        <end position="250"/>
    </location>
</feature>
<dbReference type="GO" id="GO:0005548">
    <property type="term" value="F:phospholipid transporter activity"/>
    <property type="evidence" value="ECO:0007669"/>
    <property type="project" value="TreeGrafter"/>
</dbReference>
<feature type="transmembrane region" description="Helical" evidence="1">
    <location>
        <begin position="46"/>
        <end position="63"/>
    </location>
</feature>
<dbReference type="PANTHER" id="PTHR30188:SF4">
    <property type="entry name" value="PROTEIN TRIGALACTOSYLDIACYLGLYCEROL 1, CHLOROPLASTIC"/>
    <property type="match status" value="1"/>
</dbReference>